<gene>
    <name evidence="2" type="ORF">ALP29_201804</name>
</gene>
<evidence type="ECO:0000259" key="1">
    <source>
        <dbReference type="Pfam" id="PF12806"/>
    </source>
</evidence>
<organism evidence="2 3">
    <name type="scientific">Pseudomonas syringae pv. avii</name>
    <dbReference type="NCBI Taxonomy" id="663959"/>
    <lineage>
        <taxon>Bacteria</taxon>
        <taxon>Pseudomonadati</taxon>
        <taxon>Pseudomonadota</taxon>
        <taxon>Gammaproteobacteria</taxon>
        <taxon>Pseudomonadales</taxon>
        <taxon>Pseudomonadaceae</taxon>
        <taxon>Pseudomonas</taxon>
        <taxon>Pseudomonas syringae</taxon>
    </lineage>
</organism>
<sequence length="59" mass="6678">MWAMMAKAAFGKEQQDDFYASKLGTARFYFARLLPRIHSLDASVRAGSESLFLLEASQF</sequence>
<accession>A0A3M5VSL4</accession>
<feature type="domain" description="Acetyl-CoA dehydrogenase-like C-terminal" evidence="1">
    <location>
        <begin position="1"/>
        <end position="52"/>
    </location>
</feature>
<proteinExistence type="predicted"/>
<dbReference type="Proteomes" id="UP000280395">
    <property type="component" value="Unassembled WGS sequence"/>
</dbReference>
<reference evidence="2 3" key="1">
    <citation type="submission" date="2018-08" db="EMBL/GenBank/DDBJ databases">
        <title>Recombination of ecologically and evolutionarily significant loci maintains genetic cohesion in the Pseudomonas syringae species complex.</title>
        <authorList>
            <person name="Dillon M."/>
            <person name="Thakur S."/>
            <person name="Almeida R.N.D."/>
            <person name="Weir B.S."/>
            <person name="Guttman D.S."/>
        </authorList>
    </citation>
    <scope>NUCLEOTIDE SEQUENCE [LARGE SCALE GENOMIC DNA]</scope>
    <source>
        <strain evidence="2 3">ICMP 14479</strain>
    </source>
</reference>
<evidence type="ECO:0000313" key="3">
    <source>
        <dbReference type="Proteomes" id="UP000280395"/>
    </source>
</evidence>
<dbReference type="Pfam" id="PF12806">
    <property type="entry name" value="Acyl-CoA_dh_C"/>
    <property type="match status" value="1"/>
</dbReference>
<dbReference type="AlphaFoldDB" id="A0A3M5VSL4"/>
<dbReference type="InterPro" id="IPR025878">
    <property type="entry name" value="Acyl-CoA_dh-like_C_dom"/>
</dbReference>
<dbReference type="EMBL" id="RBUA01000436">
    <property type="protein sequence ID" value="RMU60738.1"/>
    <property type="molecule type" value="Genomic_DNA"/>
</dbReference>
<comment type="caution">
    <text evidence="2">The sequence shown here is derived from an EMBL/GenBank/DDBJ whole genome shotgun (WGS) entry which is preliminary data.</text>
</comment>
<name>A0A3M5VSL4_PSESX</name>
<evidence type="ECO:0000313" key="2">
    <source>
        <dbReference type="EMBL" id="RMU60738.1"/>
    </source>
</evidence>
<protein>
    <recommendedName>
        <fullName evidence="1">Acetyl-CoA dehydrogenase-like C-terminal domain-containing protein</fullName>
    </recommendedName>
</protein>